<evidence type="ECO:0000313" key="3">
    <source>
        <dbReference type="Proteomes" id="UP000299102"/>
    </source>
</evidence>
<gene>
    <name evidence="2" type="ORF">EVAR_76436_1</name>
</gene>
<accession>A0A4C1T7Y1</accession>
<comment type="caution">
    <text evidence="2">The sequence shown here is derived from an EMBL/GenBank/DDBJ whole genome shotgun (WGS) entry which is preliminary data.</text>
</comment>
<feature type="compositionally biased region" description="Polar residues" evidence="1">
    <location>
        <begin position="51"/>
        <end position="63"/>
    </location>
</feature>
<name>A0A4C1T7Y1_EUMVA</name>
<protein>
    <submittedName>
        <fullName evidence="2">Uncharacterized protein</fullName>
    </submittedName>
</protein>
<evidence type="ECO:0000256" key="1">
    <source>
        <dbReference type="SAM" id="MobiDB-lite"/>
    </source>
</evidence>
<dbReference type="Proteomes" id="UP000299102">
    <property type="component" value="Unassembled WGS sequence"/>
</dbReference>
<keyword evidence="3" id="KW-1185">Reference proteome</keyword>
<proteinExistence type="predicted"/>
<organism evidence="2 3">
    <name type="scientific">Eumeta variegata</name>
    <name type="common">Bagworm moth</name>
    <name type="synonym">Eumeta japonica</name>
    <dbReference type="NCBI Taxonomy" id="151549"/>
    <lineage>
        <taxon>Eukaryota</taxon>
        <taxon>Metazoa</taxon>
        <taxon>Ecdysozoa</taxon>
        <taxon>Arthropoda</taxon>
        <taxon>Hexapoda</taxon>
        <taxon>Insecta</taxon>
        <taxon>Pterygota</taxon>
        <taxon>Neoptera</taxon>
        <taxon>Endopterygota</taxon>
        <taxon>Lepidoptera</taxon>
        <taxon>Glossata</taxon>
        <taxon>Ditrysia</taxon>
        <taxon>Tineoidea</taxon>
        <taxon>Psychidae</taxon>
        <taxon>Oiketicinae</taxon>
        <taxon>Eumeta</taxon>
    </lineage>
</organism>
<reference evidence="2 3" key="1">
    <citation type="journal article" date="2019" name="Commun. Biol.">
        <title>The bagworm genome reveals a unique fibroin gene that provides high tensile strength.</title>
        <authorList>
            <person name="Kono N."/>
            <person name="Nakamura H."/>
            <person name="Ohtoshi R."/>
            <person name="Tomita M."/>
            <person name="Numata K."/>
            <person name="Arakawa K."/>
        </authorList>
    </citation>
    <scope>NUCLEOTIDE SEQUENCE [LARGE SCALE GENOMIC DNA]</scope>
</reference>
<dbReference type="EMBL" id="BGZK01000041">
    <property type="protein sequence ID" value="GBP10619.1"/>
    <property type="molecule type" value="Genomic_DNA"/>
</dbReference>
<evidence type="ECO:0000313" key="2">
    <source>
        <dbReference type="EMBL" id="GBP10619.1"/>
    </source>
</evidence>
<dbReference type="AlphaFoldDB" id="A0A4C1T7Y1"/>
<feature type="region of interest" description="Disordered" evidence="1">
    <location>
        <begin position="38"/>
        <end position="76"/>
    </location>
</feature>
<sequence length="115" mass="12497">MSSSSMTSGVERSSGGYFCTVVENYREQVTNSIARCRTDNGRQACPGRHASQITYAPKNSVSTPHPPLSPNPLHHSSLYLSPPAHPLLNQISYSYPRGRQHIGDSSGVASVLGWR</sequence>